<feature type="compositionally biased region" description="Low complexity" evidence="1">
    <location>
        <begin position="21"/>
        <end position="32"/>
    </location>
</feature>
<feature type="compositionally biased region" description="Basic residues" evidence="1">
    <location>
        <begin position="128"/>
        <end position="138"/>
    </location>
</feature>
<dbReference type="Proteomes" id="UP000612055">
    <property type="component" value="Unassembled WGS sequence"/>
</dbReference>
<dbReference type="EMBL" id="JAEHOE010000021">
    <property type="protein sequence ID" value="KAG2496047.1"/>
    <property type="molecule type" value="Genomic_DNA"/>
</dbReference>
<accession>A0A836C1N2</accession>
<feature type="region of interest" description="Disordered" evidence="1">
    <location>
        <begin position="1"/>
        <end position="32"/>
    </location>
</feature>
<proteinExistence type="predicted"/>
<dbReference type="AlphaFoldDB" id="A0A836C1N2"/>
<evidence type="ECO:0000256" key="1">
    <source>
        <dbReference type="SAM" id="MobiDB-lite"/>
    </source>
</evidence>
<name>A0A836C1N2_9CHLO</name>
<comment type="caution">
    <text evidence="2">The sequence shown here is derived from an EMBL/GenBank/DDBJ whole genome shotgun (WGS) entry which is preliminary data.</text>
</comment>
<feature type="region of interest" description="Disordered" evidence="1">
    <location>
        <begin position="127"/>
        <end position="169"/>
    </location>
</feature>
<dbReference type="OrthoDB" id="413746at2759"/>
<gene>
    <name evidence="2" type="ORF">HYH03_005967</name>
</gene>
<keyword evidence="3" id="KW-1185">Reference proteome</keyword>
<evidence type="ECO:0000313" key="2">
    <source>
        <dbReference type="EMBL" id="KAG2496047.1"/>
    </source>
</evidence>
<organism evidence="2 3">
    <name type="scientific">Edaphochlamys debaryana</name>
    <dbReference type="NCBI Taxonomy" id="47281"/>
    <lineage>
        <taxon>Eukaryota</taxon>
        <taxon>Viridiplantae</taxon>
        <taxon>Chlorophyta</taxon>
        <taxon>core chlorophytes</taxon>
        <taxon>Chlorophyceae</taxon>
        <taxon>CS clade</taxon>
        <taxon>Chlamydomonadales</taxon>
        <taxon>Chlamydomonadales incertae sedis</taxon>
        <taxon>Edaphochlamys</taxon>
    </lineage>
</organism>
<feature type="compositionally biased region" description="Low complexity" evidence="1">
    <location>
        <begin position="139"/>
        <end position="169"/>
    </location>
</feature>
<protein>
    <submittedName>
        <fullName evidence="2">Uncharacterized protein</fullName>
    </submittedName>
</protein>
<sequence>MADSPSKPQPAHPRRAHAERLPSGSLSPSASLTGSLSPRHMLGTDQSAWARLAVVVALLGLLALSYHQVAGLPAAWASQATGTTAASQKVQAQAQAQTLATKLSQTQAGSHSQGSGQAQTLAGFTASHRPKHHRHHRAAASSQQHQQPSHVHAHSGAATADGSGAARTPAAIAATARGAVSAPDPDGPALYTMTFAAGYKPSDVCVLVASWRRFEPSSKLVLFVNDEDVGAFEEAHPGVVVLGTEEPTFPGPYAICKHRFLVLAQYLKEHWRDMDGVLFIDARDAAFNAPFWTSPWVSSTLRADAVAVVLEGGIGDDGEPRLLPIKGEKYNRKWVQDCHGKAGLERVGSLPVFNAGSAYGTAAAMYNFSLLITELLVQTFPAPLCNDQGLLNWMIHALAPDGLPFKHEVQAPGQGPIYTAAYGLPVEVDESGVAHVFRSDPVSGARTASYTPALLHQYDRDELLENAIRAANGCPPALPAAVRRCQRRWYCRLWTRLIGRPAGSRRRLGEQLG</sequence>
<reference evidence="2" key="1">
    <citation type="journal article" date="2020" name="bioRxiv">
        <title>Comparative genomics of Chlamydomonas.</title>
        <authorList>
            <person name="Craig R.J."/>
            <person name="Hasan A.R."/>
            <person name="Ness R.W."/>
            <person name="Keightley P.D."/>
        </authorList>
    </citation>
    <scope>NUCLEOTIDE SEQUENCE</scope>
    <source>
        <strain evidence="2">CCAP 11/70</strain>
    </source>
</reference>
<evidence type="ECO:0000313" key="3">
    <source>
        <dbReference type="Proteomes" id="UP000612055"/>
    </source>
</evidence>